<keyword evidence="2" id="KW-1185">Reference proteome</keyword>
<dbReference type="EMBL" id="JABSTR010000002">
    <property type="protein sequence ID" value="KAH9364248.1"/>
    <property type="molecule type" value="Genomic_DNA"/>
</dbReference>
<comment type="caution">
    <text evidence="1">The sequence shown here is derived from an EMBL/GenBank/DDBJ whole genome shotgun (WGS) entry which is preliminary data.</text>
</comment>
<gene>
    <name evidence="1" type="ORF">HPB48_014035</name>
</gene>
<name>A0A9J6FP77_HAELO</name>
<protein>
    <submittedName>
        <fullName evidence="1">Uncharacterized protein</fullName>
    </submittedName>
</protein>
<proteinExistence type="predicted"/>
<reference evidence="1 2" key="1">
    <citation type="journal article" date="2020" name="Cell">
        <title>Large-Scale Comparative Analyses of Tick Genomes Elucidate Their Genetic Diversity and Vector Capacities.</title>
        <authorList>
            <consortium name="Tick Genome and Microbiome Consortium (TIGMIC)"/>
            <person name="Jia N."/>
            <person name="Wang J."/>
            <person name="Shi W."/>
            <person name="Du L."/>
            <person name="Sun Y."/>
            <person name="Zhan W."/>
            <person name="Jiang J.F."/>
            <person name="Wang Q."/>
            <person name="Zhang B."/>
            <person name="Ji P."/>
            <person name="Bell-Sakyi L."/>
            <person name="Cui X.M."/>
            <person name="Yuan T.T."/>
            <person name="Jiang B.G."/>
            <person name="Yang W.F."/>
            <person name="Lam T.T."/>
            <person name="Chang Q.C."/>
            <person name="Ding S.J."/>
            <person name="Wang X.J."/>
            <person name="Zhu J.G."/>
            <person name="Ruan X.D."/>
            <person name="Zhao L."/>
            <person name="Wei J.T."/>
            <person name="Ye R.Z."/>
            <person name="Que T.C."/>
            <person name="Du C.H."/>
            <person name="Zhou Y.H."/>
            <person name="Cheng J.X."/>
            <person name="Dai P.F."/>
            <person name="Guo W.B."/>
            <person name="Han X.H."/>
            <person name="Huang E.J."/>
            <person name="Li L.F."/>
            <person name="Wei W."/>
            <person name="Gao Y.C."/>
            <person name="Liu J.Z."/>
            <person name="Shao H.Z."/>
            <person name="Wang X."/>
            <person name="Wang C.C."/>
            <person name="Yang T.C."/>
            <person name="Huo Q.B."/>
            <person name="Li W."/>
            <person name="Chen H.Y."/>
            <person name="Chen S.E."/>
            <person name="Zhou L.G."/>
            <person name="Ni X.B."/>
            <person name="Tian J.H."/>
            <person name="Sheng Y."/>
            <person name="Liu T."/>
            <person name="Pan Y.S."/>
            <person name="Xia L.Y."/>
            <person name="Li J."/>
            <person name="Zhao F."/>
            <person name="Cao W.C."/>
        </authorList>
    </citation>
    <scope>NUCLEOTIDE SEQUENCE [LARGE SCALE GENOMIC DNA]</scope>
    <source>
        <strain evidence="1">HaeL-2018</strain>
    </source>
</reference>
<evidence type="ECO:0000313" key="2">
    <source>
        <dbReference type="Proteomes" id="UP000821853"/>
    </source>
</evidence>
<dbReference type="OMA" id="QLDMCAS"/>
<dbReference type="Proteomes" id="UP000821853">
    <property type="component" value="Chromosome 10"/>
</dbReference>
<evidence type="ECO:0000313" key="1">
    <source>
        <dbReference type="EMBL" id="KAH9364248.1"/>
    </source>
</evidence>
<sequence>MLIAKYAIKLTQRDLKASQTDVPALAYIAGYCAHAAIKRQPCEDCQSQLMITDRELQQSEHVLIDSMSRGGLKFPQPFVVNIVLGTKTVLEHLVSKEQEQRFHAEANQRMVLLGIMQFLLSDGEQLDMCASGHHPDVVLKNILKTGGQHASKKLCCLQE</sequence>
<accession>A0A9J6FP77</accession>
<dbReference type="VEuPathDB" id="VectorBase:HLOH_065341"/>
<dbReference type="AlphaFoldDB" id="A0A9J6FP77"/>
<organism evidence="1 2">
    <name type="scientific">Haemaphysalis longicornis</name>
    <name type="common">Bush tick</name>
    <dbReference type="NCBI Taxonomy" id="44386"/>
    <lineage>
        <taxon>Eukaryota</taxon>
        <taxon>Metazoa</taxon>
        <taxon>Ecdysozoa</taxon>
        <taxon>Arthropoda</taxon>
        <taxon>Chelicerata</taxon>
        <taxon>Arachnida</taxon>
        <taxon>Acari</taxon>
        <taxon>Parasitiformes</taxon>
        <taxon>Ixodida</taxon>
        <taxon>Ixodoidea</taxon>
        <taxon>Ixodidae</taxon>
        <taxon>Haemaphysalinae</taxon>
        <taxon>Haemaphysalis</taxon>
    </lineage>
</organism>